<dbReference type="EMBL" id="KN122305">
    <property type="protein sequence ID" value="KFO31242.1"/>
    <property type="molecule type" value="Genomic_DNA"/>
</dbReference>
<reference evidence="2 3" key="1">
    <citation type="submission" date="2013-11" db="EMBL/GenBank/DDBJ databases">
        <title>The Damaraland mole rat (Fukomys damarensis) genome and evolution of African mole rats.</title>
        <authorList>
            <person name="Gladyshev V.N."/>
            <person name="Fang X."/>
        </authorList>
    </citation>
    <scope>NUCLEOTIDE SEQUENCE [LARGE SCALE GENOMIC DNA]</scope>
    <source>
        <tissue evidence="2">Liver</tissue>
    </source>
</reference>
<dbReference type="Proteomes" id="UP000028990">
    <property type="component" value="Unassembled WGS sequence"/>
</dbReference>
<keyword evidence="3" id="KW-1185">Reference proteome</keyword>
<sequence length="136" mass="14956">MQAQKRSEEADQGAPQVCLIHGQAPERTQTQSEELQTLLGTEIWDDRSISCLQAETEALEAQKASLGTGREGSQGPAGLPGRPAKGQQDWELDSEIGAYCGLLEGKEHSRSLTPWLPRKAECTLHEEDRDCTRKLV</sequence>
<evidence type="ECO:0000256" key="1">
    <source>
        <dbReference type="SAM" id="MobiDB-lite"/>
    </source>
</evidence>
<proteinExistence type="predicted"/>
<gene>
    <name evidence="2" type="ORF">H920_07354</name>
</gene>
<name>A0A091DJK8_FUKDA</name>
<feature type="region of interest" description="Disordered" evidence="1">
    <location>
        <begin position="1"/>
        <end position="32"/>
    </location>
</feature>
<protein>
    <submittedName>
        <fullName evidence="2">Uncharacterized protein</fullName>
    </submittedName>
</protein>
<organism evidence="2 3">
    <name type="scientific">Fukomys damarensis</name>
    <name type="common">Damaraland mole rat</name>
    <name type="synonym">Cryptomys damarensis</name>
    <dbReference type="NCBI Taxonomy" id="885580"/>
    <lineage>
        <taxon>Eukaryota</taxon>
        <taxon>Metazoa</taxon>
        <taxon>Chordata</taxon>
        <taxon>Craniata</taxon>
        <taxon>Vertebrata</taxon>
        <taxon>Euteleostomi</taxon>
        <taxon>Mammalia</taxon>
        <taxon>Eutheria</taxon>
        <taxon>Euarchontoglires</taxon>
        <taxon>Glires</taxon>
        <taxon>Rodentia</taxon>
        <taxon>Hystricomorpha</taxon>
        <taxon>Bathyergidae</taxon>
        <taxon>Fukomys</taxon>
    </lineage>
</organism>
<accession>A0A091DJK8</accession>
<evidence type="ECO:0000313" key="3">
    <source>
        <dbReference type="Proteomes" id="UP000028990"/>
    </source>
</evidence>
<feature type="region of interest" description="Disordered" evidence="1">
    <location>
        <begin position="60"/>
        <end position="88"/>
    </location>
</feature>
<dbReference type="AlphaFoldDB" id="A0A091DJK8"/>
<evidence type="ECO:0000313" key="2">
    <source>
        <dbReference type="EMBL" id="KFO31242.1"/>
    </source>
</evidence>